<accession>A0A926UXC4</accession>
<evidence type="ECO:0000256" key="6">
    <source>
        <dbReference type="RuleBase" id="RU000416"/>
    </source>
</evidence>
<dbReference type="PROSITE" id="PS51679">
    <property type="entry name" value="SAM_MT_C5"/>
    <property type="match status" value="1"/>
</dbReference>
<dbReference type="InterPro" id="IPR018117">
    <property type="entry name" value="C5_DNA_meth_AS"/>
</dbReference>
<keyword evidence="1 5" id="KW-0489">Methyltransferase</keyword>
<dbReference type="EMBL" id="JACJPY010000167">
    <property type="protein sequence ID" value="MBD2152865.1"/>
    <property type="molecule type" value="Genomic_DNA"/>
</dbReference>
<keyword evidence="2 5" id="KW-0808">Transferase</keyword>
<dbReference type="EC" id="2.1.1.37" evidence="7"/>
<dbReference type="InterPro" id="IPR001525">
    <property type="entry name" value="C5_MeTfrase"/>
</dbReference>
<dbReference type="PANTHER" id="PTHR46098">
    <property type="entry name" value="TRNA (CYTOSINE(38)-C(5))-METHYLTRANSFERASE"/>
    <property type="match status" value="1"/>
</dbReference>
<evidence type="ECO:0000313" key="9">
    <source>
        <dbReference type="Proteomes" id="UP000631421"/>
    </source>
</evidence>
<dbReference type="Proteomes" id="UP000631421">
    <property type="component" value="Unassembled WGS sequence"/>
</dbReference>
<comment type="caution">
    <text evidence="8">The sequence shown here is derived from an EMBL/GenBank/DDBJ whole genome shotgun (WGS) entry which is preliminary data.</text>
</comment>
<evidence type="ECO:0000256" key="4">
    <source>
        <dbReference type="ARBA" id="ARBA00022747"/>
    </source>
</evidence>
<evidence type="ECO:0000256" key="1">
    <source>
        <dbReference type="ARBA" id="ARBA00022603"/>
    </source>
</evidence>
<dbReference type="InterPro" id="IPR050750">
    <property type="entry name" value="C5-MTase"/>
</dbReference>
<keyword evidence="4" id="KW-0680">Restriction system</keyword>
<dbReference type="Pfam" id="PF00145">
    <property type="entry name" value="DNA_methylase"/>
    <property type="match status" value="1"/>
</dbReference>
<dbReference type="InterPro" id="IPR029063">
    <property type="entry name" value="SAM-dependent_MTases_sf"/>
</dbReference>
<dbReference type="GO" id="GO:0009307">
    <property type="term" value="P:DNA restriction-modification system"/>
    <property type="evidence" value="ECO:0007669"/>
    <property type="project" value="UniProtKB-KW"/>
</dbReference>
<proteinExistence type="inferred from homology"/>
<keyword evidence="9" id="KW-1185">Reference proteome</keyword>
<evidence type="ECO:0000313" key="8">
    <source>
        <dbReference type="EMBL" id="MBD2152865.1"/>
    </source>
</evidence>
<dbReference type="Gene3D" id="3.90.120.10">
    <property type="entry name" value="DNA Methylase, subunit A, domain 2"/>
    <property type="match status" value="1"/>
</dbReference>
<evidence type="ECO:0000256" key="7">
    <source>
        <dbReference type="RuleBase" id="RU000417"/>
    </source>
</evidence>
<dbReference type="NCBIfam" id="TIGR00675">
    <property type="entry name" value="dcm"/>
    <property type="match status" value="1"/>
</dbReference>
<gene>
    <name evidence="8" type="primary">dcm</name>
    <name evidence="8" type="ORF">H6F44_22535</name>
</gene>
<dbReference type="AlphaFoldDB" id="A0A926UXC4"/>
<dbReference type="Gene3D" id="3.40.50.150">
    <property type="entry name" value="Vaccinia Virus protein VP39"/>
    <property type="match status" value="1"/>
</dbReference>
<evidence type="ECO:0000256" key="5">
    <source>
        <dbReference type="PROSITE-ProRule" id="PRU01016"/>
    </source>
</evidence>
<keyword evidence="3 5" id="KW-0949">S-adenosyl-L-methionine</keyword>
<dbReference type="PROSITE" id="PS00094">
    <property type="entry name" value="C5_MTASE_1"/>
    <property type="match status" value="1"/>
</dbReference>
<dbReference type="SUPFAM" id="SSF53335">
    <property type="entry name" value="S-adenosyl-L-methionine-dependent methyltransferases"/>
    <property type="match status" value="1"/>
</dbReference>
<dbReference type="PROSITE" id="PS00095">
    <property type="entry name" value="C5_MTASE_2"/>
    <property type="match status" value="1"/>
</dbReference>
<dbReference type="PANTHER" id="PTHR46098:SF1">
    <property type="entry name" value="TRNA (CYTOSINE(38)-C(5))-METHYLTRANSFERASE"/>
    <property type="match status" value="1"/>
</dbReference>
<dbReference type="CDD" id="cd00315">
    <property type="entry name" value="Cyt_C5_DNA_methylase"/>
    <property type="match status" value="1"/>
</dbReference>
<dbReference type="InterPro" id="IPR031303">
    <property type="entry name" value="C5_meth_CS"/>
</dbReference>
<feature type="active site" evidence="5">
    <location>
        <position position="72"/>
    </location>
</feature>
<dbReference type="GO" id="GO:0032259">
    <property type="term" value="P:methylation"/>
    <property type="evidence" value="ECO:0007669"/>
    <property type="project" value="UniProtKB-KW"/>
</dbReference>
<evidence type="ECO:0000256" key="2">
    <source>
        <dbReference type="ARBA" id="ARBA00022679"/>
    </source>
</evidence>
<dbReference type="PRINTS" id="PR00105">
    <property type="entry name" value="C5METTRFRASE"/>
</dbReference>
<reference evidence="8" key="1">
    <citation type="journal article" date="2015" name="ISME J.">
        <title>Draft Genome Sequence of Streptomyces incarnatus NRRL8089, which Produces the Nucleoside Antibiotic Sinefungin.</title>
        <authorList>
            <person name="Oshima K."/>
            <person name="Hattori M."/>
            <person name="Shimizu H."/>
            <person name="Fukuda K."/>
            <person name="Nemoto M."/>
            <person name="Inagaki K."/>
            <person name="Tamura T."/>
        </authorList>
    </citation>
    <scope>NUCLEOTIDE SEQUENCE</scope>
    <source>
        <strain evidence="8">FACHB-1277</strain>
    </source>
</reference>
<comment type="similarity">
    <text evidence="5 6">Belongs to the class I-like SAM-binding methyltransferase superfamily. C5-methyltransferase family.</text>
</comment>
<evidence type="ECO:0000256" key="3">
    <source>
        <dbReference type="ARBA" id="ARBA00022691"/>
    </source>
</evidence>
<dbReference type="GO" id="GO:0003886">
    <property type="term" value="F:DNA (cytosine-5-)-methyltransferase activity"/>
    <property type="evidence" value="ECO:0007669"/>
    <property type="project" value="UniProtKB-EC"/>
</dbReference>
<organism evidence="8 9">
    <name type="scientific">Pseudanabaena cinerea FACHB-1277</name>
    <dbReference type="NCBI Taxonomy" id="2949581"/>
    <lineage>
        <taxon>Bacteria</taxon>
        <taxon>Bacillati</taxon>
        <taxon>Cyanobacteriota</taxon>
        <taxon>Cyanophyceae</taxon>
        <taxon>Pseudanabaenales</taxon>
        <taxon>Pseudanabaenaceae</taxon>
        <taxon>Pseudanabaena</taxon>
        <taxon>Pseudanabaena cinerea</taxon>
    </lineage>
</organism>
<name>A0A926UXC4_9CYAN</name>
<sequence length="335" mass="37676">MSFVFADLFAGIGGFRLALESIGGECAFSSEWDKYAQMTYKANFGDIPYGDITQIEPSAIPDIDILTAGFPCQPFSSIGKREGFEHPTQGTLFYDVVKILKEKKPKAFILENVEGLVTHDSGKTLKIILDTLSVSINGQYLFFSQPDVRYHVFWNILDAKDYGVPQVRKRIFIVGISEDVSKDVPSFIFPSPIKQKEYIGSYVEENISGYSISKHLQDSYLFKLDDGKPELIDRNSKIQVKTLCSTYHKIQRLTGTFVKDGETGIRLLSENECKSIMGYPLGFIIPVSRTQMYRQFGNSVAVTVVRQVAINLVKCLGKNKVISDNFNPRRRLISA</sequence>
<protein>
    <recommendedName>
        <fullName evidence="7">Cytosine-specific methyltransferase</fullName>
        <ecNumber evidence="7">2.1.1.37</ecNumber>
    </recommendedName>
</protein>
<comment type="catalytic activity">
    <reaction evidence="7">
        <text>a 2'-deoxycytidine in DNA + S-adenosyl-L-methionine = a 5-methyl-2'-deoxycytidine in DNA + S-adenosyl-L-homocysteine + H(+)</text>
        <dbReference type="Rhea" id="RHEA:13681"/>
        <dbReference type="Rhea" id="RHEA-COMP:11369"/>
        <dbReference type="Rhea" id="RHEA-COMP:11370"/>
        <dbReference type="ChEBI" id="CHEBI:15378"/>
        <dbReference type="ChEBI" id="CHEBI:57856"/>
        <dbReference type="ChEBI" id="CHEBI:59789"/>
        <dbReference type="ChEBI" id="CHEBI:85452"/>
        <dbReference type="ChEBI" id="CHEBI:85454"/>
        <dbReference type="EC" id="2.1.1.37"/>
    </reaction>
</comment>
<reference evidence="8" key="2">
    <citation type="submission" date="2020-08" db="EMBL/GenBank/DDBJ databases">
        <authorList>
            <person name="Chen M."/>
            <person name="Teng W."/>
            <person name="Zhao L."/>
            <person name="Hu C."/>
            <person name="Zhou Y."/>
            <person name="Han B."/>
            <person name="Song L."/>
            <person name="Shu W."/>
        </authorList>
    </citation>
    <scope>NUCLEOTIDE SEQUENCE</scope>
    <source>
        <strain evidence="8">FACHB-1277</strain>
    </source>
</reference>